<dbReference type="EMBL" id="JN254479">
    <property type="protein sequence ID" value="AEK81292.1"/>
    <property type="molecule type" value="Genomic_DNA"/>
</dbReference>
<dbReference type="OMA" id="DETFHIM"/>
<evidence type="ECO:0000313" key="2">
    <source>
        <dbReference type="EMBL" id="AEK81291.1"/>
    </source>
</evidence>
<evidence type="ECO:0000256" key="1">
    <source>
        <dbReference type="SAM" id="SignalP"/>
    </source>
</evidence>
<evidence type="ECO:0000313" key="4">
    <source>
        <dbReference type="EMBL" id="AEK81293.1"/>
    </source>
</evidence>
<sequence length="212" mass="23527">MDFHVLLGLLLLAFIARIDANAPVRGSTVLESDFSSWLMGSVLQATGISAMRSLRDIVGGGDDERAGGNLLSSIPLLEKVKAALTTYNISHKKLGKWLDKGKSADIAFVRMSLTPVKEGLFHSPRLAKWLYYVDELNARTPGKGTPAISTLIKHYGNAKLFDMIKFAKQSANAETEALAVRLQSEQLQRWLAAVKKPDETFHIMKLNVRWYK</sequence>
<keyword evidence="1" id="KW-0732">Signal</keyword>
<dbReference type="EMBL" id="JN254478">
    <property type="protein sequence ID" value="AEK81291.1"/>
    <property type="molecule type" value="Genomic_DNA"/>
</dbReference>
<name>E0W5K1_PHYSO</name>
<dbReference type="RefSeq" id="XP_009531050.1">
    <property type="nucleotide sequence ID" value="XM_009532755.1"/>
</dbReference>
<feature type="chain" id="PRO_5007652775" evidence="1">
    <location>
        <begin position="21"/>
        <end position="212"/>
    </location>
</feature>
<accession>E0W5K1</accession>
<dbReference type="SMR" id="E0W5K1"/>
<evidence type="ECO:0000313" key="3">
    <source>
        <dbReference type="EMBL" id="AEK81292.1"/>
    </source>
</evidence>
<gene>
    <name evidence="4" type="primary">Avh</name>
</gene>
<protein>
    <submittedName>
        <fullName evidence="4">Avh381</fullName>
    </submittedName>
</protein>
<dbReference type="KEGG" id="psoj:PHYSODRAFT_286646"/>
<dbReference type="EMBL" id="JN254480">
    <property type="protein sequence ID" value="AEK81293.1"/>
    <property type="molecule type" value="Genomic_DNA"/>
</dbReference>
<reference evidence="4" key="1">
    <citation type="journal article" date="2011" name="Plant Cell">
        <title>Transcriptional programming and functional interactions within the Phytophthora sojae RXLR effector repertoire.</title>
        <authorList>
            <person name="Wang Q."/>
            <person name="Han C."/>
            <person name="Ferreira A.O."/>
            <person name="Yu X."/>
            <person name="Ye W."/>
            <person name="Tripathy S."/>
            <person name="Kale S.D."/>
            <person name="Gu B."/>
            <person name="Sheng Y."/>
            <person name="Sui Y."/>
            <person name="Wang X."/>
            <person name="Zhang Z."/>
            <person name="Cheng B."/>
            <person name="Dong S."/>
            <person name="Shan W."/>
            <person name="Zheng X."/>
            <person name="Dou D."/>
            <person name="Tyler B.M."/>
            <person name="Wang Y."/>
        </authorList>
    </citation>
    <scope>NUCLEOTIDE SEQUENCE</scope>
    <source>
        <strain evidence="2">P7064</strain>
        <strain evidence="3">P7074</strain>
        <strain evidence="4">P7076</strain>
    </source>
</reference>
<organism evidence="4">
    <name type="scientific">Phytophthora sojae</name>
    <name type="common">Soybean stem and root rot agent</name>
    <name type="synonym">Phytophthora megasperma f. sp. glycines</name>
    <dbReference type="NCBI Taxonomy" id="67593"/>
    <lineage>
        <taxon>Eukaryota</taxon>
        <taxon>Sar</taxon>
        <taxon>Stramenopiles</taxon>
        <taxon>Oomycota</taxon>
        <taxon>Peronosporomycetes</taxon>
        <taxon>Peronosporales</taxon>
        <taxon>Peronosporaceae</taxon>
        <taxon>Phytophthora</taxon>
    </lineage>
</organism>
<dbReference type="VEuPathDB" id="FungiDB:PHYSODRAFT_286646"/>
<dbReference type="AlphaFoldDB" id="E0W5K1"/>
<feature type="signal peptide" evidence="1">
    <location>
        <begin position="1"/>
        <end position="20"/>
    </location>
</feature>
<dbReference type="OrthoDB" id="127322at2759"/>
<proteinExistence type="predicted"/>